<organism evidence="10 11">
    <name type="scientific">Stenotrophomonas panacihumi</name>
    <dbReference type="NCBI Taxonomy" id="676599"/>
    <lineage>
        <taxon>Bacteria</taxon>
        <taxon>Pseudomonadati</taxon>
        <taxon>Pseudomonadota</taxon>
        <taxon>Gammaproteobacteria</taxon>
        <taxon>Lysobacterales</taxon>
        <taxon>Lysobacteraceae</taxon>
        <taxon>Stenotrophomonas</taxon>
    </lineage>
</organism>
<dbReference type="InterPro" id="IPR056729">
    <property type="entry name" value="GMPPB_C"/>
</dbReference>
<evidence type="ECO:0000256" key="7">
    <source>
        <dbReference type="HAMAP-Rule" id="MF_00523"/>
    </source>
</evidence>
<comment type="function">
    <text evidence="7">Catalyzes the N-acylation of UDP-3-O-acylglucosamine using 3-hydroxyacyl-ACP as the acyl donor. Is involved in the biosynthesis of lipid A, a phosphorylated glycolipid that anchors the lipopolysaccharide to the outer membrane of the cell.</text>
</comment>
<evidence type="ECO:0000259" key="8">
    <source>
        <dbReference type="Pfam" id="PF04613"/>
    </source>
</evidence>
<dbReference type="GO" id="GO:0016410">
    <property type="term" value="F:N-acyltransferase activity"/>
    <property type="evidence" value="ECO:0007669"/>
    <property type="project" value="InterPro"/>
</dbReference>
<evidence type="ECO:0000313" key="11">
    <source>
        <dbReference type="Proteomes" id="UP000051802"/>
    </source>
</evidence>
<dbReference type="Gene3D" id="3.40.1390.10">
    <property type="entry name" value="MurE/MurF, N-terminal domain"/>
    <property type="match status" value="1"/>
</dbReference>
<proteinExistence type="inferred from homology"/>
<dbReference type="Pfam" id="PF25087">
    <property type="entry name" value="GMPPB_C"/>
    <property type="match status" value="1"/>
</dbReference>
<protein>
    <recommendedName>
        <fullName evidence="7">UDP-3-O-acylglucosamine N-acyltransferase</fullName>
        <ecNumber evidence="7">2.3.1.191</ecNumber>
    </recommendedName>
</protein>
<accession>A0A0R0A1N4</accession>
<dbReference type="CDD" id="cd03352">
    <property type="entry name" value="LbH_LpxD"/>
    <property type="match status" value="1"/>
</dbReference>
<name>A0A0R0A1N4_9GAMM</name>
<keyword evidence="4 7" id="KW-0677">Repeat</keyword>
<evidence type="ECO:0000256" key="4">
    <source>
        <dbReference type="ARBA" id="ARBA00022737"/>
    </source>
</evidence>
<dbReference type="AlphaFoldDB" id="A0A0R0A1N4"/>
<dbReference type="NCBIfam" id="TIGR01853">
    <property type="entry name" value="lipid_A_lpxD"/>
    <property type="match status" value="1"/>
</dbReference>
<evidence type="ECO:0000259" key="9">
    <source>
        <dbReference type="Pfam" id="PF25087"/>
    </source>
</evidence>
<dbReference type="STRING" id="676599.ARC20_01600"/>
<keyword evidence="2 7" id="KW-0441">Lipid A biosynthesis</keyword>
<comment type="subunit">
    <text evidence="7">Homotrimer.</text>
</comment>
<dbReference type="GO" id="GO:0016020">
    <property type="term" value="C:membrane"/>
    <property type="evidence" value="ECO:0007669"/>
    <property type="project" value="GOC"/>
</dbReference>
<gene>
    <name evidence="7" type="primary">lpxD</name>
    <name evidence="10" type="ORF">ARC20_01600</name>
</gene>
<dbReference type="Gene3D" id="1.20.5.170">
    <property type="match status" value="1"/>
</dbReference>
<dbReference type="InterPro" id="IPR007691">
    <property type="entry name" value="LpxD"/>
</dbReference>
<keyword evidence="11" id="KW-1185">Reference proteome</keyword>
<dbReference type="Pfam" id="PF04613">
    <property type="entry name" value="LpxD"/>
    <property type="match status" value="1"/>
</dbReference>
<dbReference type="HAMAP" id="MF_00523">
    <property type="entry name" value="LpxD"/>
    <property type="match status" value="1"/>
</dbReference>
<dbReference type="InterPro" id="IPR011004">
    <property type="entry name" value="Trimer_LpxA-like_sf"/>
</dbReference>
<dbReference type="EC" id="2.3.1.191" evidence="7"/>
<dbReference type="Pfam" id="PF00132">
    <property type="entry name" value="Hexapep"/>
    <property type="match status" value="1"/>
</dbReference>
<dbReference type="GO" id="GO:0103118">
    <property type="term" value="F:UDP-3-O-[(3R)-3-hydroxyacyl]-glucosamine N-acyltransferase activity"/>
    <property type="evidence" value="ECO:0007669"/>
    <property type="project" value="UniProtKB-EC"/>
</dbReference>
<evidence type="ECO:0000256" key="2">
    <source>
        <dbReference type="ARBA" id="ARBA00022556"/>
    </source>
</evidence>
<dbReference type="GO" id="GO:0009245">
    <property type="term" value="P:lipid A biosynthetic process"/>
    <property type="evidence" value="ECO:0007669"/>
    <property type="project" value="UniProtKB-UniRule"/>
</dbReference>
<evidence type="ECO:0000313" key="10">
    <source>
        <dbReference type="EMBL" id="KRG39147.1"/>
    </source>
</evidence>
<dbReference type="Proteomes" id="UP000051802">
    <property type="component" value="Unassembled WGS sequence"/>
</dbReference>
<dbReference type="PANTHER" id="PTHR43378">
    <property type="entry name" value="UDP-3-O-ACYLGLUCOSAMINE N-ACYLTRANSFERASE"/>
    <property type="match status" value="1"/>
</dbReference>
<reference evidence="10 11" key="1">
    <citation type="submission" date="2015-10" db="EMBL/GenBank/DDBJ databases">
        <title>Genome sequencing and analysis of members of genus Stenotrophomonas.</title>
        <authorList>
            <person name="Patil P.P."/>
            <person name="Midha S."/>
            <person name="Patil P.B."/>
        </authorList>
    </citation>
    <scope>NUCLEOTIDE SEQUENCE [LARGE SCALE GENOMIC DNA]</scope>
    <source>
        <strain evidence="10 11">JCM 16536</strain>
    </source>
</reference>
<comment type="caution">
    <text evidence="10">The sequence shown here is derived from an EMBL/GenBank/DDBJ whole genome shotgun (WGS) entry which is preliminary data.</text>
</comment>
<feature type="domain" description="UDP-3-O-[3-hydroxymyristoyl] glucosamine N-acyltransferase non-repeat region" evidence="8">
    <location>
        <begin position="24"/>
        <end position="91"/>
    </location>
</feature>
<keyword evidence="6 7" id="KW-0012">Acyltransferase</keyword>
<keyword evidence="5 7" id="KW-0443">Lipid metabolism</keyword>
<sequence>MNIPTYTAQQIAERFGLQLHGDGDTEIHGVATLAHAGPGQLSFLANPRYRAQLADSRASVVVMRADDVEGAPGTALVAKDPYTAFAKISALFEVAPVREPGIHPLAVIDPTAHVAANAHVGPFVSIGARSVVGEGCVIGTGSIIGEDCVVGDGCTLIARVTLVTRVRLGKRVQIHPGAVIGADGFGLAMDAGHWIKVPQLGGVVIGDDCEIGANTCIDRGALEDTVLEEDVRVDNLVQIAHNCHIGAHSAIAGCTGIAGSAKIGRYCLLGGHVGVVGHLEICDKVVITGKSVVRNSIHEPGEYSSGTPLTDTRTWRKNAARFKQLDALARRVAAVSKENE</sequence>
<evidence type="ECO:0000256" key="1">
    <source>
        <dbReference type="ARBA" id="ARBA00022516"/>
    </source>
</evidence>
<dbReference type="SUPFAM" id="SSF51161">
    <property type="entry name" value="Trimeric LpxA-like enzymes"/>
    <property type="match status" value="1"/>
</dbReference>
<dbReference type="Gene3D" id="2.160.10.10">
    <property type="entry name" value="Hexapeptide repeat proteins"/>
    <property type="match status" value="1"/>
</dbReference>
<comment type="similarity">
    <text evidence="7">Belongs to the transferase hexapeptide repeat family. LpxD subfamily.</text>
</comment>
<keyword evidence="3 7" id="KW-0808">Transferase</keyword>
<dbReference type="RefSeq" id="WP_057648255.1">
    <property type="nucleotide sequence ID" value="NZ_LLXU01000109.1"/>
</dbReference>
<dbReference type="UniPathway" id="UPA00973"/>
<dbReference type="PANTHER" id="PTHR43378:SF2">
    <property type="entry name" value="UDP-3-O-ACYLGLUCOSAMINE N-ACYLTRANSFERASE 1, MITOCHONDRIAL-RELATED"/>
    <property type="match status" value="1"/>
</dbReference>
<dbReference type="EMBL" id="LLXU01000109">
    <property type="protein sequence ID" value="KRG39147.1"/>
    <property type="molecule type" value="Genomic_DNA"/>
</dbReference>
<dbReference type="OrthoDB" id="9784739at2"/>
<evidence type="ECO:0000256" key="3">
    <source>
        <dbReference type="ARBA" id="ARBA00022679"/>
    </source>
</evidence>
<dbReference type="InterPro" id="IPR020573">
    <property type="entry name" value="UDP_GlcNAc_AcTrfase_non-rep"/>
</dbReference>
<dbReference type="InterPro" id="IPR001451">
    <property type="entry name" value="Hexapep"/>
</dbReference>
<comment type="catalytic activity">
    <reaction evidence="7">
        <text>a UDP-3-O-[(3R)-3-hydroxyacyl]-alpha-D-glucosamine + a (3R)-hydroxyacyl-[ACP] = a UDP-2-N,3-O-bis[(3R)-3-hydroxyacyl]-alpha-D-glucosamine + holo-[ACP] + H(+)</text>
        <dbReference type="Rhea" id="RHEA:53836"/>
        <dbReference type="Rhea" id="RHEA-COMP:9685"/>
        <dbReference type="Rhea" id="RHEA-COMP:9945"/>
        <dbReference type="ChEBI" id="CHEBI:15378"/>
        <dbReference type="ChEBI" id="CHEBI:64479"/>
        <dbReference type="ChEBI" id="CHEBI:78827"/>
        <dbReference type="ChEBI" id="CHEBI:137740"/>
        <dbReference type="ChEBI" id="CHEBI:137748"/>
        <dbReference type="EC" id="2.3.1.191"/>
    </reaction>
</comment>
<feature type="domain" description="Mannose-1-phosphate guanyltransferase C-terminal" evidence="9">
    <location>
        <begin position="105"/>
        <end position="183"/>
    </location>
</feature>
<evidence type="ECO:0000256" key="6">
    <source>
        <dbReference type="ARBA" id="ARBA00023315"/>
    </source>
</evidence>
<comment type="pathway">
    <text evidence="7">Bacterial outer membrane biogenesis; LPS lipid A biosynthesis.</text>
</comment>
<evidence type="ECO:0000256" key="5">
    <source>
        <dbReference type="ARBA" id="ARBA00023098"/>
    </source>
</evidence>
<dbReference type="NCBIfam" id="NF002060">
    <property type="entry name" value="PRK00892.1"/>
    <property type="match status" value="1"/>
</dbReference>
<feature type="active site" description="Proton acceptor" evidence="7">
    <location>
        <position position="241"/>
    </location>
</feature>
<keyword evidence="1 7" id="KW-0444">Lipid biosynthesis</keyword>